<name>A0AAD2CDL2_9STRA</name>
<sequence length="786" mass="87740">MDRRFPFDSQGRSGQNPLHNAQMRAALGLGQVDESLYLQQDIQRDLRLRQMLLAGQLDQRTRLGSLFQEQQLKAMDQFPELQHYQRLLMNDPYQQLHGEQASLHHLQQEELRRRALAQGATQLANASAIGAVATQPNLAMSPPAASKIPAGSIKDIAAEPLAGNAVKKDEGDTRVYAQSDIEDSKKRPRSNTAESTESNGNSKRTKNESESAEHGENDGKPPSTSQASFEDRSQPSAEALLQIAAAASRMPQYGHPGYPFTQFSPTPIVSPPPVSQTPKLGTLGDLLDAGQNVKKTDEAATALVGIKALTQWPDSDSEHEHDGGWEERQAKRKGDTIELPNFNSVLPQLPEEPKVSVLKDSSKKHKGILTEDSVDSKPRTKARSNSRTQEHGNLEADSGVVEYRFPIDTWWPSASSVQRERKTTGELPPSTRCEGSDEVLGKDSPFRIDVDRCRDVLTQAVTPGVLEKIPHCRIHRMNMMKKKNPMAPELCHCFQVTELYPNEHMLCCSVCGTWRHAACGGHHKPVSIRECMDKVFVPTCDRCHAEEKLLKDYPLARKRIDKQRTEQIRRGLATSAAMRQASFSKHGGTYKWPLGSVSATHIGGHTRSVHSRHDKAEKQWMDMATRLGSDAGGRPNHRVKHRTKELERLLVSVEDAEGHMDRHNMMLFLLQDTLRADPVGFEKHKRNIFDPADDEVSQSYMKNKLSNDDENLASEESNKVTDDDETDGDENSEDTDNGVCARNGCKTKRRFDSLFCSDSCGVSALEKDLLRTFQYASDFHPSLLRS</sequence>
<dbReference type="AlphaFoldDB" id="A0AAD2CDL2"/>
<gene>
    <name evidence="2" type="ORF">CYCCA115_LOCUS885</name>
</gene>
<feature type="compositionally biased region" description="Acidic residues" evidence="1">
    <location>
        <begin position="722"/>
        <end position="736"/>
    </location>
</feature>
<protein>
    <submittedName>
        <fullName evidence="2">Uncharacterized protein</fullName>
    </submittedName>
</protein>
<organism evidence="2 3">
    <name type="scientific">Cylindrotheca closterium</name>
    <dbReference type="NCBI Taxonomy" id="2856"/>
    <lineage>
        <taxon>Eukaryota</taxon>
        <taxon>Sar</taxon>
        <taxon>Stramenopiles</taxon>
        <taxon>Ochrophyta</taxon>
        <taxon>Bacillariophyta</taxon>
        <taxon>Bacillariophyceae</taxon>
        <taxon>Bacillariophycidae</taxon>
        <taxon>Bacillariales</taxon>
        <taxon>Bacillariaceae</taxon>
        <taxon>Cylindrotheca</taxon>
    </lineage>
</organism>
<evidence type="ECO:0000313" key="3">
    <source>
        <dbReference type="Proteomes" id="UP001295423"/>
    </source>
</evidence>
<keyword evidence="3" id="KW-1185">Reference proteome</keyword>
<dbReference type="Proteomes" id="UP001295423">
    <property type="component" value="Unassembled WGS sequence"/>
</dbReference>
<reference evidence="2" key="1">
    <citation type="submission" date="2023-08" db="EMBL/GenBank/DDBJ databases">
        <authorList>
            <person name="Audoor S."/>
            <person name="Bilcke G."/>
        </authorList>
    </citation>
    <scope>NUCLEOTIDE SEQUENCE</scope>
</reference>
<feature type="compositionally biased region" description="Basic and acidic residues" evidence="1">
    <location>
        <begin position="205"/>
        <end position="219"/>
    </location>
</feature>
<feature type="region of interest" description="Disordered" evidence="1">
    <location>
        <begin position="705"/>
        <end position="739"/>
    </location>
</feature>
<evidence type="ECO:0000256" key="1">
    <source>
        <dbReference type="SAM" id="MobiDB-lite"/>
    </source>
</evidence>
<evidence type="ECO:0000313" key="2">
    <source>
        <dbReference type="EMBL" id="CAJ1920385.1"/>
    </source>
</evidence>
<feature type="compositionally biased region" description="Polar residues" evidence="1">
    <location>
        <begin position="190"/>
        <end position="202"/>
    </location>
</feature>
<feature type="region of interest" description="Disordered" evidence="1">
    <location>
        <begin position="312"/>
        <end position="397"/>
    </location>
</feature>
<feature type="region of interest" description="Disordered" evidence="1">
    <location>
        <begin position="415"/>
        <end position="439"/>
    </location>
</feature>
<feature type="region of interest" description="Disordered" evidence="1">
    <location>
        <begin position="257"/>
        <end position="285"/>
    </location>
</feature>
<feature type="compositionally biased region" description="Basic and acidic residues" evidence="1">
    <location>
        <begin position="316"/>
        <end position="336"/>
    </location>
</feature>
<proteinExistence type="predicted"/>
<feature type="region of interest" description="Disordered" evidence="1">
    <location>
        <begin position="164"/>
        <end position="235"/>
    </location>
</feature>
<comment type="caution">
    <text evidence="2">The sequence shown here is derived from an EMBL/GenBank/DDBJ whole genome shotgun (WGS) entry which is preliminary data.</text>
</comment>
<dbReference type="EMBL" id="CAKOGP040000002">
    <property type="protein sequence ID" value="CAJ1920385.1"/>
    <property type="molecule type" value="Genomic_DNA"/>
</dbReference>
<accession>A0AAD2CDL2</accession>